<dbReference type="Gramene" id="RZC44551">
    <property type="protein sequence ID" value="RZC44551"/>
    <property type="gene ID" value="C5167_037497"/>
</dbReference>
<feature type="transmembrane region" description="Helical" evidence="2">
    <location>
        <begin position="32"/>
        <end position="50"/>
    </location>
</feature>
<dbReference type="Pfam" id="PF05631">
    <property type="entry name" value="MFS_5"/>
    <property type="match status" value="1"/>
</dbReference>
<keyword evidence="2" id="KW-0472">Membrane</keyword>
<protein>
    <submittedName>
        <fullName evidence="3">Uncharacterized protein</fullName>
    </submittedName>
</protein>
<feature type="transmembrane region" description="Helical" evidence="2">
    <location>
        <begin position="83"/>
        <end position="103"/>
    </location>
</feature>
<dbReference type="InterPro" id="IPR036259">
    <property type="entry name" value="MFS_trans_sf"/>
</dbReference>
<dbReference type="PANTHER" id="PTHR23516:SF2">
    <property type="entry name" value="MOLYBDATE-ANION TRANSPORTER"/>
    <property type="match status" value="1"/>
</dbReference>
<dbReference type="GO" id="GO:0015098">
    <property type="term" value="F:molybdate ion transmembrane transporter activity"/>
    <property type="evidence" value="ECO:0007669"/>
    <property type="project" value="InterPro"/>
</dbReference>
<organism evidence="3 4">
    <name type="scientific">Papaver somniferum</name>
    <name type="common">Opium poppy</name>
    <dbReference type="NCBI Taxonomy" id="3469"/>
    <lineage>
        <taxon>Eukaryota</taxon>
        <taxon>Viridiplantae</taxon>
        <taxon>Streptophyta</taxon>
        <taxon>Embryophyta</taxon>
        <taxon>Tracheophyta</taxon>
        <taxon>Spermatophyta</taxon>
        <taxon>Magnoliopsida</taxon>
        <taxon>Ranunculales</taxon>
        <taxon>Papaveraceae</taxon>
        <taxon>Papaveroideae</taxon>
        <taxon>Papaver</taxon>
    </lineage>
</organism>
<keyword evidence="4" id="KW-1185">Reference proteome</keyword>
<keyword evidence="2" id="KW-1133">Transmembrane helix</keyword>
<name>A0A4Y7IA88_PAPSO</name>
<dbReference type="STRING" id="3469.A0A4Y7IA88"/>
<accession>A0A4Y7IA88</accession>
<proteinExistence type="predicted"/>
<dbReference type="SUPFAM" id="SSF103473">
    <property type="entry name" value="MFS general substrate transporter"/>
    <property type="match status" value="1"/>
</dbReference>
<dbReference type="EMBL" id="CM010715">
    <property type="protein sequence ID" value="RZC44551.1"/>
    <property type="molecule type" value="Genomic_DNA"/>
</dbReference>
<evidence type="ECO:0000313" key="3">
    <source>
        <dbReference type="EMBL" id="RZC44551.1"/>
    </source>
</evidence>
<feature type="region of interest" description="Disordered" evidence="1">
    <location>
        <begin position="207"/>
        <end position="248"/>
    </location>
</feature>
<gene>
    <name evidence="3" type="ORF">C5167_037497</name>
</gene>
<feature type="compositionally biased region" description="Basic and acidic residues" evidence="1">
    <location>
        <begin position="225"/>
        <end position="248"/>
    </location>
</feature>
<dbReference type="PANTHER" id="PTHR23516">
    <property type="entry name" value="SAM (S-ADENOSYL METHIONINE) TRANSPORTER"/>
    <property type="match status" value="1"/>
</dbReference>
<evidence type="ECO:0000256" key="1">
    <source>
        <dbReference type="SAM" id="MobiDB-lite"/>
    </source>
</evidence>
<keyword evidence="2" id="KW-0812">Transmembrane</keyword>
<evidence type="ECO:0000313" key="4">
    <source>
        <dbReference type="Proteomes" id="UP000316621"/>
    </source>
</evidence>
<evidence type="ECO:0000256" key="2">
    <source>
        <dbReference type="SAM" id="Phobius"/>
    </source>
</evidence>
<dbReference type="AlphaFoldDB" id="A0A4Y7IA88"/>
<reference evidence="3 4" key="1">
    <citation type="journal article" date="2018" name="Science">
        <title>The opium poppy genome and morphinan production.</title>
        <authorList>
            <person name="Guo L."/>
            <person name="Winzer T."/>
            <person name="Yang X."/>
            <person name="Li Y."/>
            <person name="Ning Z."/>
            <person name="He Z."/>
            <person name="Teodor R."/>
            <person name="Lu Y."/>
            <person name="Bowser T.A."/>
            <person name="Graham I.A."/>
            <person name="Ye K."/>
        </authorList>
    </citation>
    <scope>NUCLEOTIDE SEQUENCE [LARGE SCALE GENOMIC DNA]</scope>
    <source>
        <strain evidence="4">cv. HN1</strain>
        <tissue evidence="3">Leaves</tissue>
    </source>
</reference>
<feature type="transmembrane region" description="Helical" evidence="2">
    <location>
        <begin position="115"/>
        <end position="136"/>
    </location>
</feature>
<sequence>MAILIKFSNYLLQNGDRKFVIENEIWEPKPSLYVFLFFSSFLSIFILPYFSNNPNRSSPSPDLPGGTVSSLTKSSFLRFQRSFLLLYSLASVIQGLQSVFGEFEYAYYGVSKDQMVITLCIGSVAAILIATLLGMISDIIGRKKVCVLEEVHNAPYFETWTVTEHDKACLATARKHEPGGGYGAVYRSSYREHPWVDGQKCRRTEVSGVKHHNLTSSQDYQPVSEDERKPGDSSSAERSDGTGDAKIL</sequence>
<dbReference type="Proteomes" id="UP000316621">
    <property type="component" value="Chromosome 1"/>
</dbReference>
<dbReference type="InterPro" id="IPR008509">
    <property type="entry name" value="MOT2/MFSD5"/>
</dbReference>
<dbReference type="GO" id="GO:0016020">
    <property type="term" value="C:membrane"/>
    <property type="evidence" value="ECO:0007669"/>
    <property type="project" value="InterPro"/>
</dbReference>